<dbReference type="MEROPS" id="M17.006"/>
<evidence type="ECO:0000313" key="6">
    <source>
        <dbReference type="EMBL" id="CAF96533.1"/>
    </source>
</evidence>
<dbReference type="EMBL" id="CAAE01014479">
    <property type="protein sequence ID" value="CAF96533.1"/>
    <property type="molecule type" value="Genomic_DNA"/>
</dbReference>
<dbReference type="Gene3D" id="3.40.50.10590">
    <property type="entry name" value="Zn-dependent exopeptidases"/>
    <property type="match status" value="1"/>
</dbReference>
<evidence type="ECO:0000259" key="5">
    <source>
        <dbReference type="PROSITE" id="PS00631"/>
    </source>
</evidence>
<dbReference type="OrthoDB" id="412814at2759"/>
<dbReference type="InterPro" id="IPR041417">
    <property type="entry name" value="NPEPL1_N"/>
</dbReference>
<evidence type="ECO:0000256" key="1">
    <source>
        <dbReference type="ARBA" id="ARBA00009528"/>
    </source>
</evidence>
<reference evidence="6" key="1">
    <citation type="journal article" date="2004" name="Nature">
        <title>Genome duplication in the teleost fish Tetraodon nigroviridis reveals the early vertebrate proto-karyotype.</title>
        <authorList>
            <person name="Jaillon O."/>
            <person name="Aury J.-M."/>
            <person name="Brunet F."/>
            <person name="Petit J.-L."/>
            <person name="Stange-Thomann N."/>
            <person name="Mauceli E."/>
            <person name="Bouneau L."/>
            <person name="Fischer C."/>
            <person name="Ozouf-Costaz C."/>
            <person name="Bernot A."/>
            <person name="Nicaud S."/>
            <person name="Jaffe D."/>
            <person name="Fisher S."/>
            <person name="Lutfalla G."/>
            <person name="Dossat C."/>
            <person name="Segurens B."/>
            <person name="Dasilva C."/>
            <person name="Salanoubat M."/>
            <person name="Levy M."/>
            <person name="Boudet N."/>
            <person name="Castellano S."/>
            <person name="Anthouard V."/>
            <person name="Jubin C."/>
            <person name="Castelli V."/>
            <person name="Katinka M."/>
            <person name="Vacherie B."/>
            <person name="Biemont C."/>
            <person name="Skalli Z."/>
            <person name="Cattolico L."/>
            <person name="Poulain J."/>
            <person name="De Berardinis V."/>
            <person name="Cruaud C."/>
            <person name="Duprat S."/>
            <person name="Brottier P."/>
            <person name="Coutanceau J.-P."/>
            <person name="Gouzy J."/>
            <person name="Parra G."/>
            <person name="Lardier G."/>
            <person name="Chapple C."/>
            <person name="McKernan K.J."/>
            <person name="McEwan P."/>
            <person name="Bosak S."/>
            <person name="Kellis M."/>
            <person name="Volff J.-N."/>
            <person name="Guigo R."/>
            <person name="Zody M.C."/>
            <person name="Mesirov J."/>
            <person name="Lindblad-Toh K."/>
            <person name="Birren B."/>
            <person name="Nusbaum C."/>
            <person name="Kahn D."/>
            <person name="Robinson-Rechavi M."/>
            <person name="Laudet V."/>
            <person name="Schachter V."/>
            <person name="Quetier F."/>
            <person name="Saurin W."/>
            <person name="Scarpelli C."/>
            <person name="Wincker P."/>
            <person name="Lander E.S."/>
            <person name="Weissenbach J."/>
            <person name="Roest Crollius H."/>
        </authorList>
    </citation>
    <scope>NUCLEOTIDE SEQUENCE [LARGE SCALE GENOMIC DNA]</scope>
</reference>
<organism evidence="6">
    <name type="scientific">Tetraodon nigroviridis</name>
    <name type="common">Spotted green pufferfish</name>
    <name type="synonym">Chelonodon nigroviridis</name>
    <dbReference type="NCBI Taxonomy" id="99883"/>
    <lineage>
        <taxon>Eukaryota</taxon>
        <taxon>Metazoa</taxon>
        <taxon>Chordata</taxon>
        <taxon>Craniata</taxon>
        <taxon>Vertebrata</taxon>
        <taxon>Euteleostomi</taxon>
        <taxon>Actinopterygii</taxon>
        <taxon>Neopterygii</taxon>
        <taxon>Teleostei</taxon>
        <taxon>Neoteleostei</taxon>
        <taxon>Acanthomorphata</taxon>
        <taxon>Eupercaria</taxon>
        <taxon>Tetraodontiformes</taxon>
        <taxon>Tetradontoidea</taxon>
        <taxon>Tetraodontidae</taxon>
        <taxon>Tetraodon</taxon>
    </lineage>
</organism>
<dbReference type="PANTHER" id="PTHR11963">
    <property type="entry name" value="LEUCINE AMINOPEPTIDASE-RELATED"/>
    <property type="match status" value="1"/>
</dbReference>
<dbReference type="PROSITE" id="PS00631">
    <property type="entry name" value="CYTOSOL_AP"/>
    <property type="match status" value="1"/>
</dbReference>
<sequence>MASVVLEFKPSAGDFEPQSRPVLIIGQLANLQQVSWNQIKGKLQPGVSKEIWQAALGALNPNPTDSCPLYLNHAAVAALPSRVSRHNSPSSAHFVSRLVRSCLPGGNNRCIVMVCERSDVFASSCAIARAFPIFSRRSSSSRRAEKKNVSVEFVIVGQDNSPLELKAPFPFQCLSNAADGVRLAARIVDTPCNEMNTDHFLDPAMFMPPPSHTCFRFQEIRAVGAELGITPVIIRGEELKQKGFGGIYGVGKAAEHPPALAVLSHKPDGATQTIAWVGKGIVYDTGGLSIKGKTTMPGMKRDCGGAAAILGAFRATVKQGFKDNLHAVFCLAENAVGPVATRPDDIHTLYSGKTVEINNTDAEGRLVLADGVVYASRDLSADIILDMATLTGAQGISTGKYHAAVMTNSEQWEMACVRAGRSSGDLAHPLVYCPELHFSEFTSAVADMKNSVADRENAQSSCAGLFIGSHLGFDWPGIWVHVDIASPVHAGERATGFGVAMLMALFGQASDDCTLNKVSPLGAAASVTEDQMERDCKRRRLV</sequence>
<dbReference type="CDD" id="cd00433">
    <property type="entry name" value="Peptidase_M17"/>
    <property type="match status" value="1"/>
</dbReference>
<evidence type="ECO:0000256" key="3">
    <source>
        <dbReference type="ARBA" id="ARBA00022670"/>
    </source>
</evidence>
<dbReference type="GO" id="GO:0006508">
    <property type="term" value="P:proteolysis"/>
    <property type="evidence" value="ECO:0007669"/>
    <property type="project" value="UniProtKB-KW"/>
</dbReference>
<keyword evidence="3" id="KW-0645">Protease</keyword>
<keyword evidence="2" id="KW-0031">Aminopeptidase</keyword>
<evidence type="ECO:0000256" key="2">
    <source>
        <dbReference type="ARBA" id="ARBA00022438"/>
    </source>
</evidence>
<feature type="non-terminal residue" evidence="6">
    <location>
        <position position="1"/>
    </location>
</feature>
<accession>Q4SS49</accession>
<dbReference type="AlphaFoldDB" id="Q4SS49"/>
<gene>
    <name evidence="6" type="ORF">GSTENG00013611001</name>
</gene>
<dbReference type="InterPro" id="IPR011356">
    <property type="entry name" value="Leucine_aapep/pepB"/>
</dbReference>
<comment type="caution">
    <text evidence="6">The sequence shown here is derived from an EMBL/GenBank/DDBJ whole genome shotgun (WGS) entry which is preliminary data.</text>
</comment>
<reference evidence="6" key="2">
    <citation type="submission" date="2004-02" db="EMBL/GenBank/DDBJ databases">
        <authorList>
            <consortium name="Genoscope"/>
            <consortium name="Whitehead Institute Centre for Genome Research"/>
        </authorList>
    </citation>
    <scope>NUCLEOTIDE SEQUENCE</scope>
</reference>
<protein>
    <submittedName>
        <fullName evidence="6">(spotted green pufferfish) hypothetical protein</fullName>
    </submittedName>
</protein>
<dbReference type="GO" id="GO:0030145">
    <property type="term" value="F:manganese ion binding"/>
    <property type="evidence" value="ECO:0007669"/>
    <property type="project" value="InterPro"/>
</dbReference>
<dbReference type="KEGG" id="tng:GSTEN00013611G001"/>
<dbReference type="Pfam" id="PF00883">
    <property type="entry name" value="Peptidase_M17"/>
    <property type="match status" value="1"/>
</dbReference>
<feature type="domain" description="Cytosol aminopeptidase" evidence="5">
    <location>
        <begin position="359"/>
        <end position="366"/>
    </location>
</feature>
<evidence type="ECO:0000256" key="4">
    <source>
        <dbReference type="ARBA" id="ARBA00022801"/>
    </source>
</evidence>
<dbReference type="PRINTS" id="PR00481">
    <property type="entry name" value="LAMNOPPTDASE"/>
</dbReference>
<dbReference type="GO" id="GO:0070006">
    <property type="term" value="F:metalloaminopeptidase activity"/>
    <property type="evidence" value="ECO:0007669"/>
    <property type="project" value="InterPro"/>
</dbReference>
<dbReference type="FunFam" id="3.40.630.10:FF:000035">
    <property type="entry name" value="Probable aminopeptidase NPEPL1"/>
    <property type="match status" value="1"/>
</dbReference>
<dbReference type="GO" id="GO:0005737">
    <property type="term" value="C:cytoplasm"/>
    <property type="evidence" value="ECO:0007669"/>
    <property type="project" value="InterPro"/>
</dbReference>
<comment type="similarity">
    <text evidence="1">Belongs to the peptidase M17 family.</text>
</comment>
<dbReference type="Pfam" id="PF18295">
    <property type="entry name" value="Pdase_M17_N2"/>
    <property type="match status" value="1"/>
</dbReference>
<keyword evidence="4" id="KW-0378">Hydrolase</keyword>
<proteinExistence type="inferred from homology"/>
<dbReference type="PANTHER" id="PTHR11963:SF4">
    <property type="entry name" value="AMINOPEPTIDASE NPEPL1-RELATED"/>
    <property type="match status" value="1"/>
</dbReference>
<name>Q4SS49_TETNG</name>
<dbReference type="SUPFAM" id="SSF53187">
    <property type="entry name" value="Zn-dependent exopeptidases"/>
    <property type="match status" value="1"/>
</dbReference>
<dbReference type="InterPro" id="IPR000819">
    <property type="entry name" value="Peptidase_M17_C"/>
</dbReference>
<dbReference type="Gene3D" id="3.40.630.10">
    <property type="entry name" value="Zn peptidases"/>
    <property type="match status" value="1"/>
</dbReference>